<feature type="transmembrane region" description="Helical" evidence="10">
    <location>
        <begin position="1068"/>
        <end position="1086"/>
    </location>
</feature>
<feature type="non-terminal residue" evidence="12">
    <location>
        <position position="1"/>
    </location>
</feature>
<comment type="caution">
    <text evidence="12">The sequence shown here is derived from an EMBL/GenBank/DDBJ whole genome shotgun (WGS) entry which is preliminary data.</text>
</comment>
<feature type="transmembrane region" description="Helical" evidence="10">
    <location>
        <begin position="117"/>
        <end position="135"/>
    </location>
</feature>
<feature type="transmembrane region" description="Helical" evidence="10">
    <location>
        <begin position="462"/>
        <end position="486"/>
    </location>
</feature>
<evidence type="ECO:0000256" key="1">
    <source>
        <dbReference type="ARBA" id="ARBA00004651"/>
    </source>
</evidence>
<keyword evidence="7 10" id="KW-0472">Membrane</keyword>
<evidence type="ECO:0000256" key="7">
    <source>
        <dbReference type="ARBA" id="ARBA00023136"/>
    </source>
</evidence>
<dbReference type="Proteomes" id="UP001166052">
    <property type="component" value="Unassembled WGS sequence"/>
</dbReference>
<keyword evidence="6 10" id="KW-1133">Transmembrane helix</keyword>
<feature type="domain" description="G-protein coupled receptors family 1 profile" evidence="11">
    <location>
        <begin position="56"/>
        <end position="306"/>
    </location>
</feature>
<evidence type="ECO:0000259" key="11">
    <source>
        <dbReference type="PROSITE" id="PS50262"/>
    </source>
</evidence>
<dbReference type="Gene3D" id="1.20.1070.10">
    <property type="entry name" value="Rhodopsin 7-helix transmembrane proteins"/>
    <property type="match status" value="4"/>
</dbReference>
<name>A0ABS2YSA0_POLSE</name>
<dbReference type="SUPFAM" id="SSF81321">
    <property type="entry name" value="Family A G protein-coupled receptor-like"/>
    <property type="match status" value="4"/>
</dbReference>
<feature type="transmembrane region" description="Helical" evidence="10">
    <location>
        <begin position="347"/>
        <end position="369"/>
    </location>
</feature>
<feature type="non-terminal residue" evidence="12">
    <location>
        <position position="1216"/>
    </location>
</feature>
<feature type="transmembrane region" description="Helical" evidence="10">
    <location>
        <begin position="381"/>
        <end position="403"/>
    </location>
</feature>
<feature type="transmembrane region" description="Helical" evidence="10">
    <location>
        <begin position="743"/>
        <end position="766"/>
    </location>
</feature>
<dbReference type="PROSITE" id="PS50262">
    <property type="entry name" value="G_PROTEIN_RECEP_F1_2"/>
    <property type="match status" value="4"/>
</dbReference>
<feature type="transmembrane region" description="Helical" evidence="10">
    <location>
        <begin position="981"/>
        <end position="1000"/>
    </location>
</feature>
<feature type="transmembrane region" description="Helical" evidence="10">
    <location>
        <begin position="950"/>
        <end position="969"/>
    </location>
</feature>
<keyword evidence="8 9" id="KW-0807">Transducer</keyword>
<feature type="transmembrane region" description="Helical" evidence="10">
    <location>
        <begin position="808"/>
        <end position="826"/>
    </location>
</feature>
<evidence type="ECO:0000256" key="5">
    <source>
        <dbReference type="ARBA" id="ARBA00022725"/>
    </source>
</evidence>
<feature type="transmembrane region" description="Helical" evidence="10">
    <location>
        <begin position="838"/>
        <end position="856"/>
    </location>
</feature>
<feature type="transmembrane region" description="Helical" evidence="10">
    <location>
        <begin position="664"/>
        <end position="685"/>
    </location>
</feature>
<feature type="transmembrane region" description="Helical" evidence="10">
    <location>
        <begin position="593"/>
        <end position="613"/>
    </location>
</feature>
<feature type="transmembrane region" description="Helical" evidence="10">
    <location>
        <begin position="1163"/>
        <end position="1183"/>
    </location>
</feature>
<comment type="similarity">
    <text evidence="9">Belongs to the G-protein coupled receptor 1 family.</text>
</comment>
<sequence>FLSFFVFQYDLSDMQTNGSKAASFTHFELVGFPGLQDYKLLLFIGFLILLLITITANLLILFLVSLDHRLHTPMYFFLCNLSILDMLMAISIIPKLLAVLSGYDNTISVAACFGQMYFIISIGSAENCLVAAMAYDRYVAVVKPLHYNVIINLKKCMVIMTTVWILGFALPAPSVFLAFGLPYCAAYKIMHCFCDYPAVLSLACADISIHANGTFGAALVVNYVPLLFVLWTYFRILLSVLKLKSTASLAKAFSMCSSHMTVVLMYYVSASIVYAGSKIEGLSFTGRIFVGGLNYFLMPMVNPMIYSLRNEKIKDAAKKYILYKVIFPHNTKTSINTIESLMDYKTVLFVGFFILLLITITANLLILFLVSLDHRLHSPMYFFLCNLSLLDMLMAISIIPKLLAVLSGYDNTLSIATCFGQMYFIMSIGSAENCLVAAMAYDRYIAVVKPLHYNVTINLKKCVVIMAIVWILGFLIPTPIFLAFGLPYCASNKIMHCFCDYPAVLSLACGDISLHANGTFGAALVVNYVPLLFVLWTYFRILLSVLKLKSTASLAKAFSMCSSHMTVVLMYYVSASVVYAGLKTNGLSPDGRIFIGGLNYFLMPMVNPMIYSLRNEKIKDATKKYIQMFLFFGFLILLLISVTANLLILFLVSLDHRLHTPMYFFLWNLSLLDLLMTIAILPKLLAVLSGYDSTITVTACFGQMYFGISVGTTENCLVAAMAYDRYIAVVKPLHYNVIINVKMCFIILATSWILGLVIPATSIILASNLPYCASNKIMHCFCDYPTVISLACTDITDHATGAFGLGMLGNYLPMLYVLWTYVRIVLSVLKVKTTESRAKAFSMCSSHVTAVLLYYVSNSVVYAGLKMNNLSYDGRIFVGGLNYFLVAIVNPMIYSLRNKKMKEAARKYFNFDYKVLLFIGFLILLLITITANLLILFLVSLDSRLHTPMYFFLCNLSILDMLMAISIIPKLLAVLSGYDNILSIAACFGQMYFIISIGAAENCLVAAMAYDRYVAVVKPLHYNVIINLKKCMVIMTTVWILGFALPAPSVFLAFGLPYCAAYKIMHCFCDYPAVLSLACADISIHANGTFGAALVVNYVPLLFVLWTYFRIIISVLKLKSTASLAKAFSMCSSHMTVVLMYYVSSSIVYAGSKIEGLSFTGRIFVGGLNYFLMPMVNPMIYSLRNEKIKDAAKKYILYKFIFPHHTKTSISTIESN</sequence>
<evidence type="ECO:0000313" key="13">
    <source>
        <dbReference type="Proteomes" id="UP001166052"/>
    </source>
</evidence>
<feature type="domain" description="G-protein coupled receptors family 1 profile" evidence="11">
    <location>
        <begin position="362"/>
        <end position="611"/>
    </location>
</feature>
<keyword evidence="5" id="KW-0552">Olfaction</keyword>
<keyword evidence="9" id="KW-0297">G-protein coupled receptor</keyword>
<protein>
    <submittedName>
        <fullName evidence="12">O10A5 protein</fullName>
    </submittedName>
</protein>
<reference evidence="12" key="1">
    <citation type="journal article" date="2021" name="Cell">
        <title>Tracing the genetic footprints of vertebrate landing in non-teleost ray-finned fishes.</title>
        <authorList>
            <person name="Bi X."/>
            <person name="Wang K."/>
            <person name="Yang L."/>
            <person name="Pan H."/>
            <person name="Jiang H."/>
            <person name="Wei Q."/>
            <person name="Fang M."/>
            <person name="Yu H."/>
            <person name="Zhu C."/>
            <person name="Cai Y."/>
            <person name="He Y."/>
            <person name="Gan X."/>
            <person name="Zeng H."/>
            <person name="Yu D."/>
            <person name="Zhu Y."/>
            <person name="Jiang H."/>
            <person name="Qiu Q."/>
            <person name="Yang H."/>
            <person name="Zhang Y.E."/>
            <person name="Wang W."/>
            <person name="Zhu M."/>
            <person name="He S."/>
            <person name="Zhang G."/>
        </authorList>
    </citation>
    <scope>NUCLEOTIDE SEQUENCE</scope>
    <source>
        <strain evidence="12">Bchr_001</strain>
    </source>
</reference>
<evidence type="ECO:0000313" key="12">
    <source>
        <dbReference type="EMBL" id="MBN3289412.1"/>
    </source>
</evidence>
<dbReference type="Pfam" id="PF13853">
    <property type="entry name" value="7tm_4"/>
    <property type="match status" value="4"/>
</dbReference>
<evidence type="ECO:0000256" key="6">
    <source>
        <dbReference type="ARBA" id="ARBA00022989"/>
    </source>
</evidence>
<dbReference type="PROSITE" id="PS00237">
    <property type="entry name" value="G_PROTEIN_RECEP_F1_1"/>
    <property type="match status" value="4"/>
</dbReference>
<evidence type="ECO:0000256" key="10">
    <source>
        <dbReference type="SAM" id="Phobius"/>
    </source>
</evidence>
<comment type="subcellular location">
    <subcellularLocation>
        <location evidence="1">Cell membrane</location>
        <topology evidence="1">Multi-pass membrane protein</topology>
    </subcellularLocation>
</comment>
<keyword evidence="2" id="KW-1003">Cell membrane</keyword>
<feature type="domain" description="G-protein coupled receptors family 1 profile" evidence="11">
    <location>
        <begin position="644"/>
        <end position="894"/>
    </location>
</feature>
<feature type="transmembrane region" description="Helical" evidence="10">
    <location>
        <begin position="1124"/>
        <end position="1143"/>
    </location>
</feature>
<feature type="transmembrane region" description="Helical" evidence="10">
    <location>
        <begin position="217"/>
        <end position="238"/>
    </location>
</feature>
<evidence type="ECO:0000256" key="9">
    <source>
        <dbReference type="RuleBase" id="RU000688"/>
    </source>
</evidence>
<accession>A0ABS2YSA0</accession>
<feature type="transmembrane region" description="Helical" evidence="10">
    <location>
        <begin position="625"/>
        <end position="652"/>
    </location>
</feature>
<keyword evidence="9" id="KW-0675">Receptor</keyword>
<feature type="transmembrane region" description="Helical" evidence="10">
    <location>
        <begin position="423"/>
        <end position="441"/>
    </location>
</feature>
<feature type="transmembrane region" description="Helical" evidence="10">
    <location>
        <begin position="876"/>
        <end position="894"/>
    </location>
</feature>
<dbReference type="PRINTS" id="PR00237">
    <property type="entry name" value="GPCRRHODOPSN"/>
</dbReference>
<feature type="transmembrane region" description="Helical" evidence="10">
    <location>
        <begin position="75"/>
        <end position="97"/>
    </location>
</feature>
<feature type="transmembrane region" description="Helical" evidence="10">
    <location>
        <begin position="288"/>
        <end position="306"/>
    </location>
</feature>
<dbReference type="EMBL" id="JAAWVN010002445">
    <property type="protein sequence ID" value="MBN3289412.1"/>
    <property type="molecule type" value="Genomic_DNA"/>
</dbReference>
<evidence type="ECO:0000256" key="8">
    <source>
        <dbReference type="ARBA" id="ARBA00023224"/>
    </source>
</evidence>
<gene>
    <name evidence="12" type="primary">Or10a5_2</name>
    <name evidence="12" type="ORF">GTO92_0004284</name>
</gene>
<dbReference type="InterPro" id="IPR000725">
    <property type="entry name" value="Olfact_rcpt"/>
</dbReference>
<feature type="transmembrane region" description="Helical" evidence="10">
    <location>
        <begin position="1092"/>
        <end position="1112"/>
    </location>
</feature>
<feature type="transmembrane region" description="Helical" evidence="10">
    <location>
        <begin position="915"/>
        <end position="938"/>
    </location>
</feature>
<organism evidence="12 13">
    <name type="scientific">Polypterus senegalus</name>
    <name type="common">Senegal bichir</name>
    <dbReference type="NCBI Taxonomy" id="55291"/>
    <lineage>
        <taxon>Eukaryota</taxon>
        <taxon>Metazoa</taxon>
        <taxon>Chordata</taxon>
        <taxon>Craniata</taxon>
        <taxon>Vertebrata</taxon>
        <taxon>Euteleostomi</taxon>
        <taxon>Actinopterygii</taxon>
        <taxon>Polypteriformes</taxon>
        <taxon>Polypteridae</taxon>
        <taxon>Polypterus</taxon>
    </lineage>
</organism>
<evidence type="ECO:0000256" key="4">
    <source>
        <dbReference type="ARBA" id="ARBA00022692"/>
    </source>
</evidence>
<feature type="transmembrane region" description="Helical" evidence="10">
    <location>
        <begin position="1032"/>
        <end position="1056"/>
    </location>
</feature>
<feature type="transmembrane region" description="Helical" evidence="10">
    <location>
        <begin position="40"/>
        <end position="63"/>
    </location>
</feature>
<keyword evidence="13" id="KW-1185">Reference proteome</keyword>
<feature type="transmembrane region" description="Helical" evidence="10">
    <location>
        <begin position="156"/>
        <end position="179"/>
    </location>
</feature>
<dbReference type="PANTHER" id="PTHR26453">
    <property type="entry name" value="OLFACTORY RECEPTOR"/>
    <property type="match status" value="1"/>
</dbReference>
<keyword evidence="3" id="KW-0716">Sensory transduction</keyword>
<feature type="transmembrane region" description="Helical" evidence="10">
    <location>
        <begin position="554"/>
        <end position="573"/>
    </location>
</feature>
<feature type="transmembrane region" description="Helical" evidence="10">
    <location>
        <begin position="520"/>
        <end position="542"/>
    </location>
</feature>
<dbReference type="InterPro" id="IPR000276">
    <property type="entry name" value="GPCR_Rhodpsn"/>
</dbReference>
<evidence type="ECO:0000256" key="2">
    <source>
        <dbReference type="ARBA" id="ARBA00022475"/>
    </source>
</evidence>
<evidence type="ECO:0000256" key="3">
    <source>
        <dbReference type="ARBA" id="ARBA00022606"/>
    </source>
</evidence>
<dbReference type="InterPro" id="IPR017452">
    <property type="entry name" value="GPCR_Rhodpsn_7TM"/>
</dbReference>
<feature type="transmembrane region" description="Helical" evidence="10">
    <location>
        <begin position="258"/>
        <end position="276"/>
    </location>
</feature>
<feature type="domain" description="G-protein coupled receptors family 1 profile" evidence="11">
    <location>
        <begin position="931"/>
        <end position="1181"/>
    </location>
</feature>
<dbReference type="PRINTS" id="PR00245">
    <property type="entry name" value="OLFACTORYR"/>
</dbReference>
<proteinExistence type="inferred from homology"/>
<keyword evidence="4 9" id="KW-0812">Transmembrane</keyword>